<evidence type="ECO:0000256" key="1">
    <source>
        <dbReference type="SAM" id="MobiDB-lite"/>
    </source>
</evidence>
<comment type="caution">
    <text evidence="2">The sequence shown here is derived from an EMBL/GenBank/DDBJ whole genome shotgun (WGS) entry which is preliminary data.</text>
</comment>
<name>A0ABR9CFG6_9HYPH</name>
<evidence type="ECO:0000313" key="3">
    <source>
        <dbReference type="Proteomes" id="UP000615687"/>
    </source>
</evidence>
<proteinExistence type="predicted"/>
<feature type="compositionally biased region" description="Basic and acidic residues" evidence="1">
    <location>
        <begin position="7"/>
        <end position="21"/>
    </location>
</feature>
<reference evidence="2 3" key="1">
    <citation type="submission" date="2020-09" db="EMBL/GenBank/DDBJ databases">
        <title>The genome sequence of type strain Labrenzia polysiphoniae KACC 19711.</title>
        <authorList>
            <person name="Liu Y."/>
        </authorList>
    </citation>
    <scope>NUCLEOTIDE SEQUENCE [LARGE SCALE GENOMIC DNA]</scope>
    <source>
        <strain evidence="2 3">KACC 19711</strain>
    </source>
</reference>
<feature type="region of interest" description="Disordered" evidence="1">
    <location>
        <begin position="1"/>
        <end position="21"/>
    </location>
</feature>
<gene>
    <name evidence="2" type="ORF">IG617_15265</name>
</gene>
<organism evidence="2 3">
    <name type="scientific">Roseibium polysiphoniae</name>
    <dbReference type="NCBI Taxonomy" id="2571221"/>
    <lineage>
        <taxon>Bacteria</taxon>
        <taxon>Pseudomonadati</taxon>
        <taxon>Pseudomonadota</taxon>
        <taxon>Alphaproteobacteria</taxon>
        <taxon>Hyphomicrobiales</taxon>
        <taxon>Stappiaceae</taxon>
        <taxon>Roseibium</taxon>
    </lineage>
</organism>
<protein>
    <submittedName>
        <fullName evidence="2">Uncharacterized protein</fullName>
    </submittedName>
</protein>
<accession>A0ABR9CFG6</accession>
<dbReference type="RefSeq" id="WP_192110092.1">
    <property type="nucleotide sequence ID" value="NZ_JACYXJ010000005.1"/>
</dbReference>
<dbReference type="Proteomes" id="UP000615687">
    <property type="component" value="Unassembled WGS sequence"/>
</dbReference>
<sequence length="87" mass="9088">MASPSGKFDKKSFGDLKRGKEPIGAENKFSITLDGISLDDRGLEGVRNAAIKGALEAAKELGKAAPGTRSVDEFSTFSTFSTFSSAA</sequence>
<dbReference type="EMBL" id="JACYXJ010000005">
    <property type="protein sequence ID" value="MBD8877656.1"/>
    <property type="molecule type" value="Genomic_DNA"/>
</dbReference>
<evidence type="ECO:0000313" key="2">
    <source>
        <dbReference type="EMBL" id="MBD8877656.1"/>
    </source>
</evidence>
<keyword evidence="3" id="KW-1185">Reference proteome</keyword>